<accession>A0ACC2G209</accession>
<evidence type="ECO:0000313" key="1">
    <source>
        <dbReference type="EMBL" id="KAJ7997633.1"/>
    </source>
</evidence>
<sequence>MDSHGNSEFFSLAEEKFDFDVSLSPVSSKEDDDDDEVFVGPVCHKERCISVGLETVVKEDVSSGPPDVEEQPWSPMQGVTFEEICKEAHLLASQLEVSKQPTCKEAHLLASQLEVSKQPTCKEAHLLASQLKVSKQPTSKEAHLLASQLEVSKQPTCKEVNGPETVVKEDFLQDNGAKLSVLNKPATGVISPIKRETFCVQDSPLKQLPPAIQQRLIRSGAVSTSTKGRVSTSSPLRAGTTSQPKMVLRGRAGLACNPAVLPSKQRPAARGATVTTAMHTAKTRAATAERTVMLPPPNKGNSGLSRSPASRYSSRTASTSRNSSRAASTEELFSDTASVTSDISDSSLDSSLQGKRTFLPVGKSGIRAPSTAKAPEPQTRRVMERKRNTSSSSSSVSSFNSSMSLSPTGKGKVNTSLNSSTIGPNGRISRLPNPSVSTSKTSKPALTARGAETLSTAGARRSISVHGRKPSEPDHSKPVRPTHVRKAELVSTATPSQQTPAKRNMERTSSVPNVPTLSLAKVEQLRGNPKVKGLIAPTPTSQVKRRLDVFSTSDAPRIMNPKRLMSVCSVESPHKPVLPIPELLRTPSAGGNKAVQARLRSSSALPTPVNRRITGIPMLTPKGSSHTDRTSLSTANLPASIRRASYRSPAPVIGNLQVEVVAVPEEGTIQPFCLEDEPEVRPTTKDPPEDPDVSLIVSAPNTEDQESLTTNTENLQPEPKEDSMELPSVEPPQDNGMKSHDFNEIMLVDAPVPVLRPKEKLLIDLTNTPDLIRTASVKPSGGQLIDLSSPLIKWSPENNNEPSNDAPLINLSF</sequence>
<organism evidence="1 2">
    <name type="scientific">Dallia pectoralis</name>
    <name type="common">Alaska blackfish</name>
    <dbReference type="NCBI Taxonomy" id="75939"/>
    <lineage>
        <taxon>Eukaryota</taxon>
        <taxon>Metazoa</taxon>
        <taxon>Chordata</taxon>
        <taxon>Craniata</taxon>
        <taxon>Vertebrata</taxon>
        <taxon>Euteleostomi</taxon>
        <taxon>Actinopterygii</taxon>
        <taxon>Neopterygii</taxon>
        <taxon>Teleostei</taxon>
        <taxon>Protacanthopterygii</taxon>
        <taxon>Esociformes</taxon>
        <taxon>Umbridae</taxon>
        <taxon>Dallia</taxon>
    </lineage>
</organism>
<comment type="caution">
    <text evidence="1">The sequence shown here is derived from an EMBL/GenBank/DDBJ whole genome shotgun (WGS) entry which is preliminary data.</text>
</comment>
<protein>
    <submittedName>
        <fullName evidence="1">Uncharacterized protein</fullName>
    </submittedName>
</protein>
<dbReference type="Proteomes" id="UP001157502">
    <property type="component" value="Chromosome 18"/>
</dbReference>
<name>A0ACC2G209_DALPE</name>
<evidence type="ECO:0000313" key="2">
    <source>
        <dbReference type="Proteomes" id="UP001157502"/>
    </source>
</evidence>
<proteinExistence type="predicted"/>
<gene>
    <name evidence="1" type="ORF">DPEC_G00214160</name>
</gene>
<keyword evidence="2" id="KW-1185">Reference proteome</keyword>
<reference evidence="1" key="1">
    <citation type="submission" date="2021-05" db="EMBL/GenBank/DDBJ databases">
        <authorList>
            <person name="Pan Q."/>
            <person name="Jouanno E."/>
            <person name="Zahm M."/>
            <person name="Klopp C."/>
            <person name="Cabau C."/>
            <person name="Louis A."/>
            <person name="Berthelot C."/>
            <person name="Parey E."/>
            <person name="Roest Crollius H."/>
            <person name="Montfort J."/>
            <person name="Robinson-Rechavi M."/>
            <person name="Bouchez O."/>
            <person name="Lampietro C."/>
            <person name="Lopez Roques C."/>
            <person name="Donnadieu C."/>
            <person name="Postlethwait J."/>
            <person name="Bobe J."/>
            <person name="Dillon D."/>
            <person name="Chandos A."/>
            <person name="von Hippel F."/>
            <person name="Guiguen Y."/>
        </authorList>
    </citation>
    <scope>NUCLEOTIDE SEQUENCE</scope>
    <source>
        <strain evidence="1">YG-Jan2019</strain>
    </source>
</reference>
<dbReference type="EMBL" id="CM055745">
    <property type="protein sequence ID" value="KAJ7997633.1"/>
    <property type="molecule type" value="Genomic_DNA"/>
</dbReference>